<name>A0A0B6WVS8_9BACT</name>
<feature type="domain" description="MOFRL" evidence="1">
    <location>
        <begin position="374"/>
        <end position="488"/>
    </location>
</feature>
<dbReference type="InterPro" id="IPR037035">
    <property type="entry name" value="GK-like_C_sf"/>
</dbReference>
<gene>
    <name evidence="3" type="ORF">PYK22_00228</name>
</gene>
<dbReference type="Pfam" id="PF13660">
    <property type="entry name" value="DUF4147"/>
    <property type="match status" value="1"/>
</dbReference>
<reference evidence="3 4" key="2">
    <citation type="submission" date="2015-01" db="EMBL/GenBank/DDBJ databases">
        <title>Complete genome sequence of Pyrinomonas methylaliphatogenes type strain K22T.</title>
        <authorList>
            <person name="Lee K.C.Y."/>
            <person name="Power J.F."/>
            <person name="Dunfield P.F."/>
            <person name="Morgan X.C."/>
            <person name="Huttenhower C."/>
            <person name="Stott M.B."/>
        </authorList>
    </citation>
    <scope>NUCLEOTIDE SEQUENCE [LARGE SCALE GENOMIC DNA]</scope>
    <source>
        <strain evidence="3 4">K22</strain>
    </source>
</reference>
<dbReference type="InterPro" id="IPR039760">
    <property type="entry name" value="MOFRL_protein"/>
</dbReference>
<dbReference type="PANTHER" id="PTHR12227">
    <property type="entry name" value="GLYCERATE KINASE"/>
    <property type="match status" value="1"/>
</dbReference>
<evidence type="ECO:0000313" key="4">
    <source>
        <dbReference type="Proteomes" id="UP000031518"/>
    </source>
</evidence>
<dbReference type="GO" id="GO:0008887">
    <property type="term" value="F:glycerate kinase activity"/>
    <property type="evidence" value="ECO:0007669"/>
    <property type="project" value="InterPro"/>
</dbReference>
<dbReference type="Proteomes" id="UP000031518">
    <property type="component" value="Unassembled WGS sequence"/>
</dbReference>
<dbReference type="GO" id="GO:0005737">
    <property type="term" value="C:cytoplasm"/>
    <property type="evidence" value="ECO:0007669"/>
    <property type="project" value="TreeGrafter"/>
</dbReference>
<dbReference type="AlphaFoldDB" id="A0A0B6WVS8"/>
<protein>
    <submittedName>
        <fullName evidence="3">Putative glycerate kinase</fullName>
        <ecNumber evidence="3">1.1.1.81</ecNumber>
    </submittedName>
</protein>
<dbReference type="Pfam" id="PF05161">
    <property type="entry name" value="MOFRL"/>
    <property type="match status" value="1"/>
</dbReference>
<feature type="domain" description="MOFRL-associated" evidence="2">
    <location>
        <begin position="59"/>
        <end position="298"/>
    </location>
</feature>
<dbReference type="OrthoDB" id="9766552at2"/>
<dbReference type="InterPro" id="IPR025286">
    <property type="entry name" value="MOFRL_assoc_dom"/>
</dbReference>
<keyword evidence="4" id="KW-1185">Reference proteome</keyword>
<keyword evidence="3" id="KW-0418">Kinase</keyword>
<dbReference type="STRING" id="454194.PYK22_00228"/>
<organism evidence="3 4">
    <name type="scientific">Pyrinomonas methylaliphatogenes</name>
    <dbReference type="NCBI Taxonomy" id="454194"/>
    <lineage>
        <taxon>Bacteria</taxon>
        <taxon>Pseudomonadati</taxon>
        <taxon>Acidobacteriota</taxon>
        <taxon>Blastocatellia</taxon>
        <taxon>Blastocatellales</taxon>
        <taxon>Pyrinomonadaceae</taxon>
        <taxon>Pyrinomonas</taxon>
    </lineage>
</organism>
<sequence>MEHELARGARRVDAIGERVELSRILRRNLRILCENMACTSIVGLGLSVTMETYDLRQLAREILAYALQAVDAKAAVYRAVSVKDRKMRIFDSTFDLSSSRPIYAVALGKAAGPMAAALDAILGDQLTAGVASIAPPAQPISRRWRIFLGGHPLPNRESLEAARAALTLLREADERRALVLFLVSGGGSAMMEWPRDELISLEDLRTANLVLTTCGATIAEINAVRRAFSAIKGGRLSDAAPHTDQVTLIISDTNSGDEMNVASGPTIPQPQTDELELWTIITKYELGTRLPASIIHAIRKAIAQREVQDTGSRALRRHYVLLSNSDAVQAAAVKARACGFSTQIASDIVEQRIEEGCAELVRRLCERRRDHYRVCLISGGEFGCPKRGDGQGGRNAETALRCALEFEAQGLSRPAEASPHVLALSMGTDGIDGNSPAAGAISDDTTLARARIAGLDARDFLERSDSYTFFRLLGDAIITGPTGTNVRDLRVLLSV</sequence>
<evidence type="ECO:0000313" key="3">
    <source>
        <dbReference type="EMBL" id="CDM64235.1"/>
    </source>
</evidence>
<dbReference type="PANTHER" id="PTHR12227:SF0">
    <property type="entry name" value="GLYCERATE KINASE"/>
    <property type="match status" value="1"/>
</dbReference>
<evidence type="ECO:0000259" key="1">
    <source>
        <dbReference type="Pfam" id="PF05161"/>
    </source>
</evidence>
<keyword evidence="3" id="KW-0560">Oxidoreductase</keyword>
<accession>A0A0B6WVS8</accession>
<dbReference type="Gene3D" id="3.40.50.10180">
    <property type="entry name" value="Glycerate kinase, MOFRL-like N-terminal domain"/>
    <property type="match status" value="1"/>
</dbReference>
<dbReference type="SUPFAM" id="SSF82544">
    <property type="entry name" value="GckA/TtuD-like"/>
    <property type="match status" value="1"/>
</dbReference>
<dbReference type="Gene3D" id="3.40.1480.10">
    <property type="entry name" value="MOFRL domain"/>
    <property type="match status" value="1"/>
</dbReference>
<proteinExistence type="predicted"/>
<dbReference type="InterPro" id="IPR038614">
    <property type="entry name" value="GK_N_sf"/>
</dbReference>
<evidence type="ECO:0000259" key="2">
    <source>
        <dbReference type="Pfam" id="PF13660"/>
    </source>
</evidence>
<dbReference type="EMBL" id="CBXV010000001">
    <property type="protein sequence ID" value="CDM64235.1"/>
    <property type="molecule type" value="Genomic_DNA"/>
</dbReference>
<dbReference type="GO" id="GO:0016618">
    <property type="term" value="F:hydroxypyruvate reductase [NAD(P)H] activity"/>
    <property type="evidence" value="ECO:0007669"/>
    <property type="project" value="UniProtKB-EC"/>
</dbReference>
<dbReference type="EC" id="1.1.1.81" evidence="3"/>
<dbReference type="InterPro" id="IPR007835">
    <property type="entry name" value="MOFRL"/>
</dbReference>
<keyword evidence="3" id="KW-0808">Transferase</keyword>
<reference evidence="3 4" key="1">
    <citation type="submission" date="2013-12" db="EMBL/GenBank/DDBJ databases">
        <authorList>
            <person name="Stott M."/>
        </authorList>
    </citation>
    <scope>NUCLEOTIDE SEQUENCE [LARGE SCALE GENOMIC DNA]</scope>
    <source>
        <strain evidence="3 4">K22</strain>
    </source>
</reference>